<dbReference type="PANTHER" id="PTHR37298">
    <property type="entry name" value="UPF0111 PROTEIN YKAA"/>
    <property type="match status" value="1"/>
</dbReference>
<reference evidence="2 3" key="1">
    <citation type="submission" date="2019-08" db="EMBL/GenBank/DDBJ databases">
        <authorList>
            <person name="Peeters C."/>
        </authorList>
    </citation>
    <scope>NUCLEOTIDE SEQUENCE [LARGE SCALE GENOMIC DNA]</scope>
    <source>
        <strain evidence="2 3">LMG 30175</strain>
    </source>
</reference>
<dbReference type="PANTHER" id="PTHR37298:SF1">
    <property type="entry name" value="UPF0111 PROTEIN YKAA"/>
    <property type="match status" value="1"/>
</dbReference>
<dbReference type="InterPro" id="IPR018445">
    <property type="entry name" value="Put_Phosphate_transp_reg"/>
</dbReference>
<dbReference type="AlphaFoldDB" id="A0A5E4WXZ4"/>
<dbReference type="Gene3D" id="1.20.58.220">
    <property type="entry name" value="Phosphate transport system protein phou homolog 2, domain 2"/>
    <property type="match status" value="1"/>
</dbReference>
<name>A0A5E4WXZ4_9BURK</name>
<protein>
    <submittedName>
        <fullName evidence="2">Phosphate transport regulator</fullName>
    </submittedName>
</protein>
<dbReference type="RefSeq" id="WP_150698238.1">
    <property type="nucleotide sequence ID" value="NZ_CABPRZ010000014.1"/>
</dbReference>
<evidence type="ECO:0000313" key="2">
    <source>
        <dbReference type="EMBL" id="VVE27856.1"/>
    </source>
</evidence>
<dbReference type="InterPro" id="IPR052912">
    <property type="entry name" value="UPF0111_domain"/>
</dbReference>
<gene>
    <name evidence="2" type="ORF">PTE30175_03400</name>
</gene>
<evidence type="ECO:0000256" key="1">
    <source>
        <dbReference type="ARBA" id="ARBA00008591"/>
    </source>
</evidence>
<keyword evidence="3" id="KW-1185">Reference proteome</keyword>
<accession>A0A5E4WXZ4</accession>
<comment type="similarity">
    <text evidence="1">Belongs to the UPF0111 family.</text>
</comment>
<dbReference type="OrthoDB" id="9797568at2"/>
<evidence type="ECO:0000313" key="3">
    <source>
        <dbReference type="Proteomes" id="UP000414233"/>
    </source>
</evidence>
<sequence length="208" mass="23714">MFGRFMPTEGKFFELFNQHAECMVAASHELAAMIDDLPNAESHTIAVQNNEKKADRITHETIDLMHKTFITPFDRDEIHKLISTMDDIIDLMEDVATAIWMYDIKGVTQEAKQLGHICINCCERVQSAVKLLSDLDRARDILKFCEEIDRLESDADRLLRGSLSKLFREEDDVKNLIKQKAVSELLESVTDKCEDVANIIEGIVLENA</sequence>
<proteinExistence type="inferred from homology"/>
<dbReference type="Pfam" id="PF01865">
    <property type="entry name" value="PhoU_div"/>
    <property type="match status" value="1"/>
</dbReference>
<dbReference type="EMBL" id="CABPRZ010000014">
    <property type="protein sequence ID" value="VVE27856.1"/>
    <property type="molecule type" value="Genomic_DNA"/>
</dbReference>
<organism evidence="2 3">
    <name type="scientific">Pandoraea terrae</name>
    <dbReference type="NCBI Taxonomy" id="1537710"/>
    <lineage>
        <taxon>Bacteria</taxon>
        <taxon>Pseudomonadati</taxon>
        <taxon>Pseudomonadota</taxon>
        <taxon>Betaproteobacteria</taxon>
        <taxon>Burkholderiales</taxon>
        <taxon>Burkholderiaceae</taxon>
        <taxon>Pandoraea</taxon>
    </lineage>
</organism>
<dbReference type="InterPro" id="IPR038078">
    <property type="entry name" value="PhoU-like_sf"/>
</dbReference>
<dbReference type="Proteomes" id="UP000414233">
    <property type="component" value="Unassembled WGS sequence"/>
</dbReference>